<evidence type="ECO:0000313" key="5">
    <source>
        <dbReference type="Proteomes" id="UP000781932"/>
    </source>
</evidence>
<dbReference type="Proteomes" id="UP000781932">
    <property type="component" value="Unassembled WGS sequence"/>
</dbReference>
<evidence type="ECO:0000256" key="3">
    <source>
        <dbReference type="PROSITE-ProRule" id="PRU00023"/>
    </source>
</evidence>
<protein>
    <recommendedName>
        <fullName evidence="6">Ankyrin repeat protein</fullName>
    </recommendedName>
</protein>
<dbReference type="SUPFAM" id="SSF48403">
    <property type="entry name" value="Ankyrin repeat"/>
    <property type="match status" value="1"/>
</dbReference>
<organism evidence="4 5">
    <name type="scientific">Colletotrichum karsti</name>
    <dbReference type="NCBI Taxonomy" id="1095194"/>
    <lineage>
        <taxon>Eukaryota</taxon>
        <taxon>Fungi</taxon>
        <taxon>Dikarya</taxon>
        <taxon>Ascomycota</taxon>
        <taxon>Pezizomycotina</taxon>
        <taxon>Sordariomycetes</taxon>
        <taxon>Hypocreomycetidae</taxon>
        <taxon>Glomerellales</taxon>
        <taxon>Glomerellaceae</taxon>
        <taxon>Colletotrichum</taxon>
        <taxon>Colletotrichum boninense species complex</taxon>
    </lineage>
</organism>
<dbReference type="InterPro" id="IPR002110">
    <property type="entry name" value="Ankyrin_rpt"/>
</dbReference>
<dbReference type="GO" id="GO:0071356">
    <property type="term" value="P:cellular response to tumor necrosis factor"/>
    <property type="evidence" value="ECO:0007669"/>
    <property type="project" value="TreeGrafter"/>
</dbReference>
<dbReference type="GO" id="GO:0051059">
    <property type="term" value="F:NF-kappaB binding"/>
    <property type="evidence" value="ECO:0007669"/>
    <property type="project" value="TreeGrafter"/>
</dbReference>
<dbReference type="SMART" id="SM00248">
    <property type="entry name" value="ANK"/>
    <property type="match status" value="4"/>
</dbReference>
<dbReference type="PROSITE" id="PS50088">
    <property type="entry name" value="ANK_REPEAT"/>
    <property type="match status" value="2"/>
</dbReference>
<evidence type="ECO:0000313" key="4">
    <source>
        <dbReference type="EMBL" id="KAF9880291.1"/>
    </source>
</evidence>
<dbReference type="Pfam" id="PF12796">
    <property type="entry name" value="Ank_2"/>
    <property type="match status" value="2"/>
</dbReference>
<dbReference type="OrthoDB" id="539213at2759"/>
<keyword evidence="2 3" id="KW-0040">ANK repeat</keyword>
<dbReference type="InterPro" id="IPR051070">
    <property type="entry name" value="NF-kappa-B_inhibitor"/>
</dbReference>
<reference evidence="4" key="2">
    <citation type="submission" date="2020-11" db="EMBL/GenBank/DDBJ databases">
        <title>Whole genome sequencing of Colletotrichum sp.</title>
        <authorList>
            <person name="Li H."/>
        </authorList>
    </citation>
    <scope>NUCLEOTIDE SEQUENCE</scope>
    <source>
        <strain evidence="4">CkLH20</strain>
    </source>
</reference>
<evidence type="ECO:0000256" key="2">
    <source>
        <dbReference type="ARBA" id="ARBA00023043"/>
    </source>
</evidence>
<dbReference type="PANTHER" id="PTHR46680:SF3">
    <property type="entry name" value="NF-KAPPA-B INHIBITOR CACTUS"/>
    <property type="match status" value="1"/>
</dbReference>
<feature type="repeat" description="ANK" evidence="3">
    <location>
        <begin position="398"/>
        <end position="430"/>
    </location>
</feature>
<dbReference type="InterPro" id="IPR036770">
    <property type="entry name" value="Ankyrin_rpt-contain_sf"/>
</dbReference>
<dbReference type="GeneID" id="62158038"/>
<name>A0A9P6LPD7_9PEZI</name>
<dbReference type="GO" id="GO:0005829">
    <property type="term" value="C:cytosol"/>
    <property type="evidence" value="ECO:0007669"/>
    <property type="project" value="TreeGrafter"/>
</dbReference>
<dbReference type="PROSITE" id="PS50297">
    <property type="entry name" value="ANK_REP_REGION"/>
    <property type="match status" value="1"/>
</dbReference>
<evidence type="ECO:0000256" key="1">
    <source>
        <dbReference type="ARBA" id="ARBA00022737"/>
    </source>
</evidence>
<dbReference type="Gene3D" id="1.25.40.20">
    <property type="entry name" value="Ankyrin repeat-containing domain"/>
    <property type="match status" value="2"/>
</dbReference>
<sequence>MREQLPASVPENPGLGRQISLAIGQRLNQDDVNRAMEEISNYTAVLNITLSTLLLAQNVDTKNSQGEILREVQNVARKLRNNIEISPQAQATTNNYVAIEGREVRNLNVAMNVQRWTSSASSLAEAVLLERNEDLAPSDSEAIKTGRTSSASDISQRNSLVVPFNSRLEFFKYQKNLEVARLLKEGELFQSASHHFQKAIDLRATLMERGVDGFEGAEHYDLLEELAELYRFWGTVDGNNMARESLEKLTAECDGSTLCASLEDLPGASKNLEIALQIRLEEEPRNQGHITETCQALLAIHHLAGDRASYLAIKDWVKKETGSVEEPPQVKLESALRWAQQHGFEDANIDDTGLPRFEAMDSEGRTLLHVAVVDSDIEPSVLEQIIQNVGNLDIGDRNGDTPLLASVSTSKASAVQLLLHYGANIDARDLQGHGVLHKCQSGKMADLIYNHIESSARKSSVVSTTSAAVRRSISSRSTNQVPLEATSYLDVNSQDIYGKTALFEACEKGRSDLVSVLLKSFNAKTDVIGPKGCSPLVAAIQMKPNIDIVQQLVAYGAKRDVDPDIIRSAGVLVADTIKKILKDTPAVQQRSTSTLVSVAPSVSLHLDEEDWTKINWGN</sequence>
<evidence type="ECO:0008006" key="6">
    <source>
        <dbReference type="Google" id="ProtNLM"/>
    </source>
</evidence>
<dbReference type="RefSeq" id="XP_038749752.1">
    <property type="nucleotide sequence ID" value="XM_038884964.1"/>
</dbReference>
<feature type="repeat" description="ANK" evidence="3">
    <location>
        <begin position="363"/>
        <end position="397"/>
    </location>
</feature>
<dbReference type="EMBL" id="JAATWM020000005">
    <property type="protein sequence ID" value="KAF9880291.1"/>
    <property type="molecule type" value="Genomic_DNA"/>
</dbReference>
<keyword evidence="1" id="KW-0677">Repeat</keyword>
<keyword evidence="5" id="KW-1185">Reference proteome</keyword>
<dbReference type="PANTHER" id="PTHR46680">
    <property type="entry name" value="NF-KAPPA-B INHIBITOR ALPHA"/>
    <property type="match status" value="1"/>
</dbReference>
<accession>A0A9P6LPD7</accession>
<reference evidence="4" key="1">
    <citation type="submission" date="2020-03" db="EMBL/GenBank/DDBJ databases">
        <authorList>
            <person name="He L."/>
        </authorList>
    </citation>
    <scope>NUCLEOTIDE SEQUENCE</scope>
    <source>
        <strain evidence="4">CkLH20</strain>
    </source>
</reference>
<dbReference type="AlphaFoldDB" id="A0A9P6LPD7"/>
<comment type="caution">
    <text evidence="4">The sequence shown here is derived from an EMBL/GenBank/DDBJ whole genome shotgun (WGS) entry which is preliminary data.</text>
</comment>
<gene>
    <name evidence="4" type="ORF">CkaCkLH20_02245</name>
</gene>
<proteinExistence type="predicted"/>